<comment type="function">
    <text evidence="8 9">Catalyzes the reduction of 1-pyrroline-5-carboxylate (PCA) to L-proline.</text>
</comment>
<dbReference type="PANTHER" id="PTHR11645:SF0">
    <property type="entry name" value="PYRROLINE-5-CARBOXYLATE REDUCTASE 3"/>
    <property type="match status" value="1"/>
</dbReference>
<feature type="binding site" evidence="11">
    <location>
        <begin position="10"/>
        <end position="15"/>
    </location>
    <ligand>
        <name>NADP(+)</name>
        <dbReference type="ChEBI" id="CHEBI:58349"/>
    </ligand>
</feature>
<keyword evidence="15" id="KW-1185">Reference proteome</keyword>
<protein>
    <recommendedName>
        <fullName evidence="9 10">Pyrroline-5-carboxylate reductase</fullName>
        <shortName evidence="9">P5C reductase</shortName>
        <shortName evidence="9">P5CR</shortName>
        <ecNumber evidence="9 10">1.5.1.2</ecNumber>
    </recommendedName>
    <alternativeName>
        <fullName evidence="9">PCA reductase</fullName>
    </alternativeName>
</protein>
<evidence type="ECO:0000256" key="8">
    <source>
        <dbReference type="ARBA" id="ARBA00058118"/>
    </source>
</evidence>
<comment type="pathway">
    <text evidence="9">Amino-acid biosynthesis; L-proline biosynthesis; L-proline from L-glutamate 5-semialdehyde: step 1/1.</text>
</comment>
<comment type="catalytic activity">
    <reaction evidence="9">
        <text>L-proline + NADP(+) = (S)-1-pyrroline-5-carboxylate + NADPH + 2 H(+)</text>
        <dbReference type="Rhea" id="RHEA:14109"/>
        <dbReference type="ChEBI" id="CHEBI:15378"/>
        <dbReference type="ChEBI" id="CHEBI:17388"/>
        <dbReference type="ChEBI" id="CHEBI:57783"/>
        <dbReference type="ChEBI" id="CHEBI:58349"/>
        <dbReference type="ChEBI" id="CHEBI:60039"/>
        <dbReference type="EC" id="1.5.1.2"/>
    </reaction>
</comment>
<keyword evidence="7 9" id="KW-0560">Oxidoreductase</keyword>
<sequence>MLLNKTIGFIGGGAMAEALIRGILKSGMIEASQLIVNDISSERLRYLTNLFSVETTSDSQELAKKADVLFLTVKPQVMNHVVDQITPVVSKSTIIVSVAAGVTLSTLQNKMPGVPVVRVMPNTAVAVGEGMSAIALGKYATSSIGEMVSSVFASVGKVVTVGEDLMDAVTGLSGSGPGYVYVLIDALTDAGVRVGFSRQTALLLSAQTLLGAAKMVLETGEHPAKLRDMVTSPGGTSITGIHVLEQKGVRAALIDAVVAATERSKEMGRK</sequence>
<dbReference type="EC" id="1.5.1.2" evidence="9 10"/>
<dbReference type="Pfam" id="PF14748">
    <property type="entry name" value="P5CR_dimer"/>
    <property type="match status" value="1"/>
</dbReference>
<dbReference type="InterPro" id="IPR029036">
    <property type="entry name" value="P5CR_dimer"/>
</dbReference>
<dbReference type="NCBIfam" id="TIGR00112">
    <property type="entry name" value="proC"/>
    <property type="match status" value="1"/>
</dbReference>
<keyword evidence="4 9" id="KW-0028">Amino-acid biosynthesis</keyword>
<dbReference type="KEGG" id="mana:MAMMFC1_03715"/>
<evidence type="ECO:0000256" key="9">
    <source>
        <dbReference type="HAMAP-Rule" id="MF_01925"/>
    </source>
</evidence>
<accession>A0A348APK8</accession>
<proteinExistence type="inferred from homology"/>
<organism evidence="14 15">
    <name type="scientific">Methylomusa anaerophila</name>
    <dbReference type="NCBI Taxonomy" id="1930071"/>
    <lineage>
        <taxon>Bacteria</taxon>
        <taxon>Bacillati</taxon>
        <taxon>Bacillota</taxon>
        <taxon>Negativicutes</taxon>
        <taxon>Selenomonadales</taxon>
        <taxon>Sporomusaceae</taxon>
        <taxon>Methylomusa</taxon>
    </lineage>
</organism>
<dbReference type="RefSeq" id="WP_126309890.1">
    <property type="nucleotide sequence ID" value="NZ_AP018449.1"/>
</dbReference>
<feature type="domain" description="Pyrroline-5-carboxylate reductase dimerisation" evidence="13">
    <location>
        <begin position="163"/>
        <end position="267"/>
    </location>
</feature>
<evidence type="ECO:0000256" key="5">
    <source>
        <dbReference type="ARBA" id="ARBA00022650"/>
    </source>
</evidence>
<keyword evidence="3 9" id="KW-0963">Cytoplasm</keyword>
<evidence type="ECO:0000256" key="11">
    <source>
        <dbReference type="PIRSR" id="PIRSR000193-1"/>
    </source>
</evidence>
<dbReference type="InterPro" id="IPR036291">
    <property type="entry name" value="NAD(P)-bd_dom_sf"/>
</dbReference>
<evidence type="ECO:0000256" key="1">
    <source>
        <dbReference type="ARBA" id="ARBA00004496"/>
    </source>
</evidence>
<evidence type="ECO:0000313" key="15">
    <source>
        <dbReference type="Proteomes" id="UP000276437"/>
    </source>
</evidence>
<comment type="subcellular location">
    <subcellularLocation>
        <location evidence="1 9">Cytoplasm</location>
    </subcellularLocation>
</comment>
<dbReference type="PANTHER" id="PTHR11645">
    <property type="entry name" value="PYRROLINE-5-CARBOXYLATE REDUCTASE"/>
    <property type="match status" value="1"/>
</dbReference>
<dbReference type="Pfam" id="PF03807">
    <property type="entry name" value="F420_oxidored"/>
    <property type="match status" value="1"/>
</dbReference>
<dbReference type="Gene3D" id="1.10.3730.10">
    <property type="entry name" value="ProC C-terminal domain-like"/>
    <property type="match status" value="1"/>
</dbReference>
<reference evidence="14 15" key="1">
    <citation type="journal article" date="2018" name="Int. J. Syst. Evol. Microbiol.">
        <title>Methylomusa anaerophila gen. nov., sp. nov., an anaerobic methanol-utilizing bacterium isolated from a microbial fuel cell.</title>
        <authorList>
            <person name="Amano N."/>
            <person name="Yamamuro A."/>
            <person name="Miyahara M."/>
            <person name="Kouzuma A."/>
            <person name="Abe T."/>
            <person name="Watanabe K."/>
        </authorList>
    </citation>
    <scope>NUCLEOTIDE SEQUENCE [LARGE SCALE GENOMIC DNA]</scope>
    <source>
        <strain evidence="14 15">MMFC1</strain>
    </source>
</reference>
<dbReference type="InterPro" id="IPR008927">
    <property type="entry name" value="6-PGluconate_DH-like_C_sf"/>
</dbReference>
<comment type="similarity">
    <text evidence="2 9">Belongs to the pyrroline-5-carboxylate reductase family.</text>
</comment>
<dbReference type="Gene3D" id="3.40.50.720">
    <property type="entry name" value="NAD(P)-binding Rossmann-like Domain"/>
    <property type="match status" value="1"/>
</dbReference>
<name>A0A348APK8_9FIRM</name>
<dbReference type="InterPro" id="IPR000304">
    <property type="entry name" value="Pyrroline-COOH_reductase"/>
</dbReference>
<evidence type="ECO:0000256" key="3">
    <source>
        <dbReference type="ARBA" id="ARBA00022490"/>
    </source>
</evidence>
<dbReference type="PIRSF" id="PIRSF000193">
    <property type="entry name" value="Pyrrol-5-carb_rd"/>
    <property type="match status" value="1"/>
</dbReference>
<dbReference type="GO" id="GO:0055129">
    <property type="term" value="P:L-proline biosynthetic process"/>
    <property type="evidence" value="ECO:0007669"/>
    <property type="project" value="UniProtKB-UniRule"/>
</dbReference>
<dbReference type="OrthoDB" id="9805754at2"/>
<dbReference type="GO" id="GO:0004735">
    <property type="term" value="F:pyrroline-5-carboxylate reductase activity"/>
    <property type="evidence" value="ECO:0007669"/>
    <property type="project" value="UniProtKB-UniRule"/>
</dbReference>
<evidence type="ECO:0000313" key="14">
    <source>
        <dbReference type="EMBL" id="BBB93006.1"/>
    </source>
</evidence>
<dbReference type="FunFam" id="1.10.3730.10:FF:000001">
    <property type="entry name" value="Pyrroline-5-carboxylate reductase"/>
    <property type="match status" value="1"/>
</dbReference>
<dbReference type="GO" id="GO:0005737">
    <property type="term" value="C:cytoplasm"/>
    <property type="evidence" value="ECO:0007669"/>
    <property type="project" value="UniProtKB-SubCell"/>
</dbReference>
<feature type="domain" description="Pyrroline-5-carboxylate reductase catalytic N-terminal" evidence="12">
    <location>
        <begin position="6"/>
        <end position="101"/>
    </location>
</feature>
<evidence type="ECO:0000256" key="4">
    <source>
        <dbReference type="ARBA" id="ARBA00022605"/>
    </source>
</evidence>
<dbReference type="FunFam" id="3.40.50.720:FF:000190">
    <property type="entry name" value="Pyrroline-5-carboxylate reductase"/>
    <property type="match status" value="1"/>
</dbReference>
<evidence type="ECO:0000256" key="10">
    <source>
        <dbReference type="NCBIfam" id="TIGR00112"/>
    </source>
</evidence>
<gene>
    <name evidence="9 14" type="primary">proC</name>
    <name evidence="14" type="ORF">MAMMFC1_03715</name>
</gene>
<comment type="catalytic activity">
    <reaction evidence="9">
        <text>L-proline + NAD(+) = (S)-1-pyrroline-5-carboxylate + NADH + 2 H(+)</text>
        <dbReference type="Rhea" id="RHEA:14105"/>
        <dbReference type="ChEBI" id="CHEBI:15378"/>
        <dbReference type="ChEBI" id="CHEBI:17388"/>
        <dbReference type="ChEBI" id="CHEBI:57540"/>
        <dbReference type="ChEBI" id="CHEBI:57945"/>
        <dbReference type="ChEBI" id="CHEBI:60039"/>
        <dbReference type="EC" id="1.5.1.2"/>
    </reaction>
</comment>
<evidence type="ECO:0000256" key="7">
    <source>
        <dbReference type="ARBA" id="ARBA00023002"/>
    </source>
</evidence>
<dbReference type="EMBL" id="AP018449">
    <property type="protein sequence ID" value="BBB93006.1"/>
    <property type="molecule type" value="Genomic_DNA"/>
</dbReference>
<dbReference type="Proteomes" id="UP000276437">
    <property type="component" value="Chromosome"/>
</dbReference>
<dbReference type="SUPFAM" id="SSF48179">
    <property type="entry name" value="6-phosphogluconate dehydrogenase C-terminal domain-like"/>
    <property type="match status" value="1"/>
</dbReference>
<evidence type="ECO:0000256" key="2">
    <source>
        <dbReference type="ARBA" id="ARBA00005525"/>
    </source>
</evidence>
<keyword evidence="6 9" id="KW-0521">NADP</keyword>
<dbReference type="UniPathway" id="UPA00098">
    <property type="reaction ID" value="UER00361"/>
</dbReference>
<evidence type="ECO:0000259" key="13">
    <source>
        <dbReference type="Pfam" id="PF14748"/>
    </source>
</evidence>
<dbReference type="AlphaFoldDB" id="A0A348APK8"/>
<evidence type="ECO:0000259" key="12">
    <source>
        <dbReference type="Pfam" id="PF03807"/>
    </source>
</evidence>
<dbReference type="InterPro" id="IPR028939">
    <property type="entry name" value="P5C_Rdtase_cat_N"/>
</dbReference>
<dbReference type="HAMAP" id="MF_01925">
    <property type="entry name" value="P5C_reductase"/>
    <property type="match status" value="1"/>
</dbReference>
<evidence type="ECO:0000256" key="6">
    <source>
        <dbReference type="ARBA" id="ARBA00022857"/>
    </source>
</evidence>
<keyword evidence="5 9" id="KW-0641">Proline biosynthesis</keyword>
<dbReference type="SUPFAM" id="SSF51735">
    <property type="entry name" value="NAD(P)-binding Rossmann-fold domains"/>
    <property type="match status" value="1"/>
</dbReference>